<dbReference type="PROSITE" id="PS51257">
    <property type="entry name" value="PROKAR_LIPOPROTEIN"/>
    <property type="match status" value="1"/>
</dbReference>
<keyword evidence="4" id="KW-0732">Signal</keyword>
<dbReference type="Gene3D" id="2.40.420.20">
    <property type="match status" value="1"/>
</dbReference>
<feature type="chain" id="PRO_5004181399" evidence="4">
    <location>
        <begin position="34"/>
        <end position="418"/>
    </location>
</feature>
<dbReference type="KEGG" id="sdn:Sden_3079"/>
<dbReference type="EMBL" id="CP000302">
    <property type="protein sequence ID" value="ABE56357.1"/>
    <property type="molecule type" value="Genomic_DNA"/>
</dbReference>
<dbReference type="Pfam" id="PF25917">
    <property type="entry name" value="BSH_RND"/>
    <property type="match status" value="1"/>
</dbReference>
<dbReference type="SUPFAM" id="SSF111369">
    <property type="entry name" value="HlyD-like secretion proteins"/>
    <property type="match status" value="1"/>
</dbReference>
<dbReference type="Gene3D" id="1.10.287.470">
    <property type="entry name" value="Helix hairpin bin"/>
    <property type="match status" value="1"/>
</dbReference>
<dbReference type="InterPro" id="IPR058625">
    <property type="entry name" value="MdtA-like_BSH"/>
</dbReference>
<dbReference type="InterPro" id="IPR006143">
    <property type="entry name" value="RND_pump_MFP"/>
</dbReference>
<evidence type="ECO:0000256" key="4">
    <source>
        <dbReference type="SAM" id="SignalP"/>
    </source>
</evidence>
<comment type="similarity">
    <text evidence="2">Belongs to the membrane fusion protein (MFP) (TC 8.A.1) family.</text>
</comment>
<evidence type="ECO:0000313" key="9">
    <source>
        <dbReference type="EMBL" id="ABE56357.1"/>
    </source>
</evidence>
<feature type="domain" description="Multidrug resistance protein MdtA-like beta-barrel" evidence="7">
    <location>
        <begin position="238"/>
        <end position="302"/>
    </location>
</feature>
<keyword evidence="3" id="KW-0175">Coiled coil</keyword>
<evidence type="ECO:0000259" key="5">
    <source>
        <dbReference type="Pfam" id="PF25876"/>
    </source>
</evidence>
<sequence>MATTNTRKKFILGNLTALVLSALALSACGSPEASPTQQQMMAPPVSVANVLVERITEWDEFTGRLQAPETVTLMPRVSGYIESVNFVEGALVKQGEPLFQIDNRAFKAEVDRLKANLDSAKTANNLAINDYQRAKTLSEQKAISAEMLDSRFARKQQTLAEVAAIEAALMKAELDLSFTTVTAPITGRVSNALITRGNYVNAGQSPLTHIVSTAQMYAYFDIDEQTYLKYAQLSEQGKRADNRSSEQSVYLALANETEFNRLGKVDFVDNALNQQTGTLRLRASFDNTDGDLLPGLFAKIRLAGSASYDGVLIDDKAIGTDLSSKYVLLVTDTNQLEYRPVTLGEKVHGLRIVTQGLTAKDRIVINGMQKVRPGMQVEPNMLPMAPEAELEQLRQKQARLDKAQQALTAQTATSSTRG</sequence>
<feature type="coiled-coil region" evidence="3">
    <location>
        <begin position="103"/>
        <end position="130"/>
    </location>
</feature>
<dbReference type="HOGENOM" id="CLU_018816_2_1_6"/>
<protein>
    <submittedName>
        <fullName evidence="9">Secretion protein HlyD</fullName>
    </submittedName>
</protein>
<dbReference type="NCBIfam" id="TIGR01730">
    <property type="entry name" value="RND_mfp"/>
    <property type="match status" value="1"/>
</dbReference>
<evidence type="ECO:0000259" key="6">
    <source>
        <dbReference type="Pfam" id="PF25917"/>
    </source>
</evidence>
<evidence type="ECO:0000256" key="1">
    <source>
        <dbReference type="ARBA" id="ARBA00004519"/>
    </source>
</evidence>
<evidence type="ECO:0000256" key="2">
    <source>
        <dbReference type="ARBA" id="ARBA00009477"/>
    </source>
</evidence>
<dbReference type="AlphaFoldDB" id="Q12JL9"/>
<dbReference type="InterPro" id="IPR058626">
    <property type="entry name" value="MdtA-like_b-barrel"/>
</dbReference>
<feature type="signal peptide" evidence="4">
    <location>
        <begin position="1"/>
        <end position="33"/>
    </location>
</feature>
<dbReference type="OrthoDB" id="9816569at2"/>
<dbReference type="Pfam" id="PF25967">
    <property type="entry name" value="RND-MFP_C"/>
    <property type="match status" value="1"/>
</dbReference>
<dbReference type="GO" id="GO:0022857">
    <property type="term" value="F:transmembrane transporter activity"/>
    <property type="evidence" value="ECO:0007669"/>
    <property type="project" value="InterPro"/>
</dbReference>
<dbReference type="InterPro" id="IPR058624">
    <property type="entry name" value="MdtA-like_HH"/>
</dbReference>
<dbReference type="eggNOG" id="COG0845">
    <property type="taxonomic scope" value="Bacteria"/>
</dbReference>
<evidence type="ECO:0000256" key="3">
    <source>
        <dbReference type="SAM" id="Coils"/>
    </source>
</evidence>
<dbReference type="STRING" id="318161.Sden_3079"/>
<feature type="domain" description="Multidrug resistance protein MdtA-like barrel-sandwich hybrid" evidence="6">
    <location>
        <begin position="69"/>
        <end position="205"/>
    </location>
</feature>
<feature type="domain" description="Multidrug resistance protein MdtA-like alpha-helical hairpin" evidence="5">
    <location>
        <begin position="111"/>
        <end position="179"/>
    </location>
</feature>
<dbReference type="RefSeq" id="WP_011497503.1">
    <property type="nucleotide sequence ID" value="NC_007954.1"/>
</dbReference>
<name>Q12JL9_SHEDO</name>
<dbReference type="Proteomes" id="UP000001982">
    <property type="component" value="Chromosome"/>
</dbReference>
<dbReference type="PANTHER" id="PTHR30158:SF26">
    <property type="entry name" value="RESISTANCE-NODULATION-CELL DIVISION (RND) MULTIDRUG EFFLUX MEMBRANE FUSION PROTEIN MEXE"/>
    <property type="match status" value="1"/>
</dbReference>
<dbReference type="GO" id="GO:0046677">
    <property type="term" value="P:response to antibiotic"/>
    <property type="evidence" value="ECO:0007669"/>
    <property type="project" value="TreeGrafter"/>
</dbReference>
<evidence type="ECO:0000313" key="10">
    <source>
        <dbReference type="Proteomes" id="UP000001982"/>
    </source>
</evidence>
<dbReference type="Gene3D" id="2.40.50.100">
    <property type="match status" value="1"/>
</dbReference>
<dbReference type="Pfam" id="PF25876">
    <property type="entry name" value="HH_MFP_RND"/>
    <property type="match status" value="1"/>
</dbReference>
<feature type="domain" description="Multidrug resistance protein MdtA-like C-terminal permuted SH3" evidence="8">
    <location>
        <begin position="311"/>
        <end position="370"/>
    </location>
</feature>
<dbReference type="Gene3D" id="2.40.30.170">
    <property type="match status" value="1"/>
</dbReference>
<organism evidence="9 10">
    <name type="scientific">Shewanella denitrificans (strain OS217 / ATCC BAA-1090 / DSM 15013)</name>
    <dbReference type="NCBI Taxonomy" id="318161"/>
    <lineage>
        <taxon>Bacteria</taxon>
        <taxon>Pseudomonadati</taxon>
        <taxon>Pseudomonadota</taxon>
        <taxon>Gammaproteobacteria</taxon>
        <taxon>Alteromonadales</taxon>
        <taxon>Shewanellaceae</taxon>
        <taxon>Shewanella</taxon>
    </lineage>
</organism>
<keyword evidence="10" id="KW-1185">Reference proteome</keyword>
<evidence type="ECO:0000259" key="8">
    <source>
        <dbReference type="Pfam" id="PF25967"/>
    </source>
</evidence>
<reference evidence="9 10" key="1">
    <citation type="submission" date="2006-03" db="EMBL/GenBank/DDBJ databases">
        <title>Complete sequence of Shewanella denitrificans OS217.</title>
        <authorList>
            <consortium name="US DOE Joint Genome Institute"/>
            <person name="Copeland A."/>
            <person name="Lucas S."/>
            <person name="Lapidus A."/>
            <person name="Barry K."/>
            <person name="Detter J.C."/>
            <person name="Glavina del Rio T."/>
            <person name="Hammon N."/>
            <person name="Israni S."/>
            <person name="Dalin E."/>
            <person name="Tice H."/>
            <person name="Pitluck S."/>
            <person name="Brettin T."/>
            <person name="Bruce D."/>
            <person name="Han C."/>
            <person name="Tapia R."/>
            <person name="Gilna P."/>
            <person name="Kiss H."/>
            <person name="Schmutz J."/>
            <person name="Larimer F."/>
            <person name="Land M."/>
            <person name="Hauser L."/>
            <person name="Kyrpides N."/>
            <person name="Lykidis A."/>
            <person name="Richardson P."/>
        </authorList>
    </citation>
    <scope>NUCLEOTIDE SEQUENCE [LARGE SCALE GENOMIC DNA]</scope>
    <source>
        <strain evidence="10">OS217 / ATCC BAA-1090 / DSM 15013</strain>
    </source>
</reference>
<accession>Q12JL9</accession>
<dbReference type="FunFam" id="2.40.420.20:FF:000001">
    <property type="entry name" value="Efflux RND transporter periplasmic adaptor subunit"/>
    <property type="match status" value="1"/>
</dbReference>
<comment type="subcellular location">
    <subcellularLocation>
        <location evidence="1">Cell inner membrane</location>
        <topology evidence="1">Lipid-anchor</topology>
    </subcellularLocation>
</comment>
<dbReference type="PANTHER" id="PTHR30158">
    <property type="entry name" value="ACRA/E-RELATED COMPONENT OF DRUG EFFLUX TRANSPORTER"/>
    <property type="match status" value="1"/>
</dbReference>
<dbReference type="GO" id="GO:0005886">
    <property type="term" value="C:plasma membrane"/>
    <property type="evidence" value="ECO:0007669"/>
    <property type="project" value="UniProtKB-SubCell"/>
</dbReference>
<gene>
    <name evidence="9" type="ordered locus">Sden_3079</name>
</gene>
<dbReference type="InterPro" id="IPR058627">
    <property type="entry name" value="MdtA-like_C"/>
</dbReference>
<dbReference type="Pfam" id="PF25944">
    <property type="entry name" value="Beta-barrel_RND"/>
    <property type="match status" value="1"/>
</dbReference>
<proteinExistence type="inferred from homology"/>
<evidence type="ECO:0000259" key="7">
    <source>
        <dbReference type="Pfam" id="PF25944"/>
    </source>
</evidence>